<evidence type="ECO:0000313" key="4">
    <source>
        <dbReference type="EMBL" id="PKW28055.1"/>
    </source>
</evidence>
<dbReference type="GO" id="GO:0032259">
    <property type="term" value="P:methylation"/>
    <property type="evidence" value="ECO:0007669"/>
    <property type="project" value="UniProtKB-KW"/>
</dbReference>
<protein>
    <submittedName>
        <fullName evidence="4">Putative O-methyltransferase YrrM</fullName>
    </submittedName>
</protein>
<keyword evidence="3" id="KW-0949">S-adenosyl-L-methionine</keyword>
<keyword evidence="1 4" id="KW-0489">Methyltransferase</keyword>
<dbReference type="InterPro" id="IPR002935">
    <property type="entry name" value="SAM_O-MeTrfase"/>
</dbReference>
<name>A0A2N3YMF7_9MICO</name>
<dbReference type="PROSITE" id="PS51682">
    <property type="entry name" value="SAM_OMT_I"/>
    <property type="match status" value="1"/>
</dbReference>
<gene>
    <name evidence="4" type="ORF">ATL31_2910</name>
</gene>
<proteinExistence type="predicted"/>
<comment type="caution">
    <text evidence="4">The sequence shown here is derived from an EMBL/GenBank/DDBJ whole genome shotgun (WGS) entry which is preliminary data.</text>
</comment>
<dbReference type="PANTHER" id="PTHR43167:SF1">
    <property type="entry name" value="PUTATIVE (AFU_ORTHOLOGUE AFUA_6G01830)-RELATED"/>
    <property type="match status" value="1"/>
</dbReference>
<dbReference type="PANTHER" id="PTHR43167">
    <property type="entry name" value="PUTATIVE (AFU_ORTHOLOGUE AFUA_6G01830)-RELATED"/>
    <property type="match status" value="1"/>
</dbReference>
<dbReference type="CDD" id="cd02440">
    <property type="entry name" value="AdoMet_MTases"/>
    <property type="match status" value="1"/>
</dbReference>
<keyword evidence="5" id="KW-1185">Reference proteome</keyword>
<accession>A0A2N3YMF7</accession>
<organism evidence="4 5">
    <name type="scientific">Phycicoccus duodecadis</name>
    <dbReference type="NCBI Taxonomy" id="173053"/>
    <lineage>
        <taxon>Bacteria</taxon>
        <taxon>Bacillati</taxon>
        <taxon>Actinomycetota</taxon>
        <taxon>Actinomycetes</taxon>
        <taxon>Micrococcales</taxon>
        <taxon>Intrasporangiaceae</taxon>
        <taxon>Phycicoccus</taxon>
    </lineage>
</organism>
<dbReference type="OrthoDB" id="9799672at2"/>
<evidence type="ECO:0000256" key="1">
    <source>
        <dbReference type="ARBA" id="ARBA00022603"/>
    </source>
</evidence>
<keyword evidence="2 4" id="KW-0808">Transferase</keyword>
<reference evidence="4 5" key="1">
    <citation type="submission" date="2017-12" db="EMBL/GenBank/DDBJ databases">
        <title>Sequencing the genomes of 1000 Actinobacteria strains.</title>
        <authorList>
            <person name="Klenk H.-P."/>
        </authorList>
    </citation>
    <scope>NUCLEOTIDE SEQUENCE [LARGE SCALE GENOMIC DNA]</scope>
    <source>
        <strain evidence="4 5">DSM 12806</strain>
    </source>
</reference>
<dbReference type="RefSeq" id="WP_101396470.1">
    <property type="nucleotide sequence ID" value="NZ_PJNE01000001.1"/>
</dbReference>
<evidence type="ECO:0000256" key="3">
    <source>
        <dbReference type="ARBA" id="ARBA00022691"/>
    </source>
</evidence>
<dbReference type="SUPFAM" id="SSF53335">
    <property type="entry name" value="S-adenosyl-L-methionine-dependent methyltransferases"/>
    <property type="match status" value="1"/>
</dbReference>
<evidence type="ECO:0000256" key="2">
    <source>
        <dbReference type="ARBA" id="ARBA00022679"/>
    </source>
</evidence>
<dbReference type="EMBL" id="PJNE01000001">
    <property type="protein sequence ID" value="PKW28055.1"/>
    <property type="molecule type" value="Genomic_DNA"/>
</dbReference>
<dbReference type="Proteomes" id="UP000233781">
    <property type="component" value="Unassembled WGS sequence"/>
</dbReference>
<evidence type="ECO:0000313" key="5">
    <source>
        <dbReference type="Proteomes" id="UP000233781"/>
    </source>
</evidence>
<dbReference type="AlphaFoldDB" id="A0A2N3YMF7"/>
<dbReference type="GO" id="GO:0008171">
    <property type="term" value="F:O-methyltransferase activity"/>
    <property type="evidence" value="ECO:0007669"/>
    <property type="project" value="InterPro"/>
</dbReference>
<dbReference type="Gene3D" id="3.40.50.150">
    <property type="entry name" value="Vaccinia Virus protein VP39"/>
    <property type="match status" value="1"/>
</dbReference>
<dbReference type="InterPro" id="IPR029063">
    <property type="entry name" value="SAM-dependent_MTases_sf"/>
</dbReference>
<sequence length="225" mass="24331">MTNSLREDARLRATLDRLHAASAAQEDENRRWLAGEGRGTTTGSEARLEAGRAFWADKYVALDREKAELCYLLCRMRGARRVVEAGTSYGVSTLYLAAAVRDNGGGVVVGTEREPGKVAQARANLEEAGLADVVDLREGDLRETLRPDDGPVDLLLLDIWVPMVAATLALVAPRIPVGGFLVADNTVARREDYAALFGFLDDPANGFTTMTLPMPDGLELAVRTT</sequence>
<dbReference type="Pfam" id="PF13578">
    <property type="entry name" value="Methyltransf_24"/>
    <property type="match status" value="1"/>
</dbReference>